<feature type="signal peptide" evidence="1">
    <location>
        <begin position="1"/>
        <end position="20"/>
    </location>
</feature>
<dbReference type="OrthoDB" id="1445848at2"/>
<evidence type="ECO:0000313" key="2">
    <source>
        <dbReference type="EMBL" id="SDM02076.1"/>
    </source>
</evidence>
<dbReference type="EMBL" id="FNGV01000004">
    <property type="protein sequence ID" value="SDM02076.1"/>
    <property type="molecule type" value="Genomic_DNA"/>
</dbReference>
<gene>
    <name evidence="2" type="ORF">SAMN04488514_104145</name>
</gene>
<reference evidence="2 3" key="1">
    <citation type="submission" date="2016-10" db="EMBL/GenBank/DDBJ databases">
        <authorList>
            <person name="de Groot N.N."/>
        </authorList>
    </citation>
    <scope>NUCLEOTIDE SEQUENCE [LARGE SCALE GENOMIC DNA]</scope>
    <source>
        <strain evidence="2 3">DSM 19886</strain>
    </source>
</reference>
<protein>
    <submittedName>
        <fullName evidence="2">Uncharacterized protein</fullName>
    </submittedName>
</protein>
<organism evidence="2 3">
    <name type="scientific">Kriegella aquimaris</name>
    <dbReference type="NCBI Taxonomy" id="192904"/>
    <lineage>
        <taxon>Bacteria</taxon>
        <taxon>Pseudomonadati</taxon>
        <taxon>Bacteroidota</taxon>
        <taxon>Flavobacteriia</taxon>
        <taxon>Flavobacteriales</taxon>
        <taxon>Flavobacteriaceae</taxon>
        <taxon>Kriegella</taxon>
    </lineage>
</organism>
<accession>A0A1G9PTJ0</accession>
<feature type="chain" id="PRO_5011461413" evidence="1">
    <location>
        <begin position="21"/>
        <end position="121"/>
    </location>
</feature>
<evidence type="ECO:0000256" key="1">
    <source>
        <dbReference type="SAM" id="SignalP"/>
    </source>
</evidence>
<name>A0A1G9PTJ0_9FLAO</name>
<evidence type="ECO:0000313" key="3">
    <source>
        <dbReference type="Proteomes" id="UP000199440"/>
    </source>
</evidence>
<keyword evidence="1" id="KW-0732">Signal</keyword>
<keyword evidence="3" id="KW-1185">Reference proteome</keyword>
<dbReference type="RefSeq" id="WP_089888515.1">
    <property type="nucleotide sequence ID" value="NZ_FNGV01000004.1"/>
</dbReference>
<proteinExistence type="predicted"/>
<dbReference type="AlphaFoldDB" id="A0A1G9PTJ0"/>
<sequence length="121" mass="13771">MKLSLFLITLLSFLTSPSFAQQKSLFQQDSTLNNLSVFKMWKPLNQGMLGKSNGMTSNFPNRLKKDSPKFMFKDSHNSTVLEKDNEFVSGMPVIEPKGNYPMRIVPIDSTIQYSLLIVKPH</sequence>
<dbReference type="Proteomes" id="UP000199440">
    <property type="component" value="Unassembled WGS sequence"/>
</dbReference>